<keyword evidence="1" id="KW-0808">Transferase</keyword>
<dbReference type="Proteomes" id="UP000244168">
    <property type="component" value="Unassembled WGS sequence"/>
</dbReference>
<dbReference type="AlphaFoldDB" id="A0A2T5JC61"/>
<keyword evidence="2" id="KW-1185">Reference proteome</keyword>
<comment type="caution">
    <text evidence="1">The sequence shown here is derived from an EMBL/GenBank/DDBJ whole genome shotgun (WGS) entry which is preliminary data.</text>
</comment>
<organism evidence="1 2">
    <name type="scientific">Mucilaginibacter yixingensis</name>
    <dbReference type="NCBI Taxonomy" id="1295612"/>
    <lineage>
        <taxon>Bacteria</taxon>
        <taxon>Pseudomonadati</taxon>
        <taxon>Bacteroidota</taxon>
        <taxon>Sphingobacteriia</taxon>
        <taxon>Sphingobacteriales</taxon>
        <taxon>Sphingobacteriaceae</taxon>
        <taxon>Mucilaginibacter</taxon>
    </lineage>
</organism>
<dbReference type="SUPFAM" id="SSF53756">
    <property type="entry name" value="UDP-Glycosyltransferase/glycogen phosphorylase"/>
    <property type="match status" value="1"/>
</dbReference>
<dbReference type="OrthoDB" id="1100436at2"/>
<gene>
    <name evidence="1" type="ORF">C8P68_102169</name>
</gene>
<dbReference type="GO" id="GO:0016740">
    <property type="term" value="F:transferase activity"/>
    <property type="evidence" value="ECO:0007669"/>
    <property type="project" value="UniProtKB-KW"/>
</dbReference>
<proteinExistence type="predicted"/>
<name>A0A2T5JC61_9SPHI</name>
<accession>A0A2T5JC61</accession>
<evidence type="ECO:0000313" key="1">
    <source>
        <dbReference type="EMBL" id="PTQ99353.1"/>
    </source>
</evidence>
<reference evidence="1 2" key="1">
    <citation type="submission" date="2018-04" db="EMBL/GenBank/DDBJ databases">
        <title>Genomic Encyclopedia of Archaeal and Bacterial Type Strains, Phase II (KMG-II): from individual species to whole genera.</title>
        <authorList>
            <person name="Goeker M."/>
        </authorList>
    </citation>
    <scope>NUCLEOTIDE SEQUENCE [LARGE SCALE GENOMIC DNA]</scope>
    <source>
        <strain evidence="1 2">DSM 26809</strain>
    </source>
</reference>
<dbReference type="Gene3D" id="3.40.50.2000">
    <property type="entry name" value="Glycogen Phosphorylase B"/>
    <property type="match status" value="1"/>
</dbReference>
<sequence length="368" mass="40081">MKIIFICASAEPGRDGVGDYSRRLAAALICLGHEAGILAINDHAVDEVTNANQSADGIDIKTLRIPASLSTNERLWFAKKYIGEAAPDWLSLQYVPFGFHPKGLKRGLGNELKSISGNIRWHVMFHELWVGMAEEESAKLIWWGKAQQYLIRGLLKKLDPKAVHTQTMLYQAQLKKLGVKAGYLPLFGNIPVTGEKLELRTDITFVLFGAIHSGGLIDAFAAEAARYASETGMTLQLLFVGRCGEEQYQWAQKWQAAGLQAEVLGEQSTEKISALLSSATAGISTTGLAVVEKSGAFAAMRNHGLPVISLSKPWTPFGVSEQPMPQGIVKYNGSNFNACLEQSIRYMPNANQVQQVAAQLIAGLPAQK</sequence>
<dbReference type="RefSeq" id="WP_107827287.1">
    <property type="nucleotide sequence ID" value="NZ_CP160205.1"/>
</dbReference>
<dbReference type="EMBL" id="QAOQ01000002">
    <property type="protein sequence ID" value="PTQ99353.1"/>
    <property type="molecule type" value="Genomic_DNA"/>
</dbReference>
<protein>
    <submittedName>
        <fullName evidence="1">Glycosyltransferase involved in cell wall biosynthesis</fullName>
    </submittedName>
</protein>
<evidence type="ECO:0000313" key="2">
    <source>
        <dbReference type="Proteomes" id="UP000244168"/>
    </source>
</evidence>